<dbReference type="STRING" id="1392247.A0A3N4L891"/>
<keyword evidence="5" id="KW-0648">Protein biosynthesis</keyword>
<keyword evidence="3" id="KW-0547">Nucleotide-binding</keyword>
<dbReference type="GO" id="GO:0003924">
    <property type="term" value="F:GTPase activity"/>
    <property type="evidence" value="ECO:0007669"/>
    <property type="project" value="InterPro"/>
</dbReference>
<evidence type="ECO:0000313" key="10">
    <source>
        <dbReference type="Proteomes" id="UP000277580"/>
    </source>
</evidence>
<dbReference type="InParanoid" id="A0A3N4L891"/>
<keyword evidence="10" id="KW-1185">Reference proteome</keyword>
<evidence type="ECO:0000259" key="8">
    <source>
        <dbReference type="Pfam" id="PF08938"/>
    </source>
</evidence>
<dbReference type="GO" id="GO:0005525">
    <property type="term" value="F:GTP binding"/>
    <property type="evidence" value="ECO:0007669"/>
    <property type="project" value="UniProtKB-KW"/>
</dbReference>
<evidence type="ECO:0000256" key="6">
    <source>
        <dbReference type="ARBA" id="ARBA00023134"/>
    </source>
</evidence>
<keyword evidence="4" id="KW-0378">Hydrolase</keyword>
<sequence length="215" mass="24053">MLTCIIDQLNVGLRKVREILGNEVATDKEIQESLWYYFFDVEKTVNYILKLRRCSHRAPYIISLARALTNRQEKSQKSAPTSAFSGPSPDDVVVAAQSSSKGTLADAKALKKVEAAIQAINIDNAPVKQRKKIDVLQEYKNSTAKENANFVVIGHVDAGKSTLMGRLLLDTGVVDQRTVERFKQEAEKIGKSSFALAWVLDQTEEERSRYRSSMS</sequence>
<dbReference type="Pfam" id="PF08938">
    <property type="entry name" value="HBS1_N"/>
    <property type="match status" value="1"/>
</dbReference>
<dbReference type="InterPro" id="IPR050100">
    <property type="entry name" value="TRAFAC_GTPase_members"/>
</dbReference>
<proteinExistence type="predicted"/>
<dbReference type="PANTHER" id="PTHR23115">
    <property type="entry name" value="TRANSLATION FACTOR"/>
    <property type="match status" value="1"/>
</dbReference>
<dbReference type="InterPro" id="IPR027417">
    <property type="entry name" value="P-loop_NTPase"/>
</dbReference>
<evidence type="ECO:0000256" key="2">
    <source>
        <dbReference type="ARBA" id="ARBA00022490"/>
    </source>
</evidence>
<dbReference type="GO" id="GO:0006412">
    <property type="term" value="P:translation"/>
    <property type="evidence" value="ECO:0007669"/>
    <property type="project" value="UniProtKB-KW"/>
</dbReference>
<evidence type="ECO:0000256" key="3">
    <source>
        <dbReference type="ARBA" id="ARBA00022741"/>
    </source>
</evidence>
<organism evidence="9 10">
    <name type="scientific">Morchella conica CCBAS932</name>
    <dbReference type="NCBI Taxonomy" id="1392247"/>
    <lineage>
        <taxon>Eukaryota</taxon>
        <taxon>Fungi</taxon>
        <taxon>Dikarya</taxon>
        <taxon>Ascomycota</taxon>
        <taxon>Pezizomycotina</taxon>
        <taxon>Pezizomycetes</taxon>
        <taxon>Pezizales</taxon>
        <taxon>Morchellaceae</taxon>
        <taxon>Morchella</taxon>
    </lineage>
</organism>
<feature type="domain" description="Tr-type G" evidence="7">
    <location>
        <begin position="146"/>
        <end position="210"/>
    </location>
</feature>
<dbReference type="OrthoDB" id="5409044at2759"/>
<evidence type="ECO:0000256" key="5">
    <source>
        <dbReference type="ARBA" id="ARBA00022917"/>
    </source>
</evidence>
<dbReference type="InterPro" id="IPR000795">
    <property type="entry name" value="T_Tr_GTP-bd_dom"/>
</dbReference>
<name>A0A3N4L891_9PEZI</name>
<comment type="subcellular location">
    <subcellularLocation>
        <location evidence="1">Cytoplasm</location>
    </subcellularLocation>
</comment>
<dbReference type="InterPro" id="IPR015033">
    <property type="entry name" value="HBS1-like_N"/>
</dbReference>
<evidence type="ECO:0000259" key="7">
    <source>
        <dbReference type="Pfam" id="PF00009"/>
    </source>
</evidence>
<evidence type="ECO:0000313" key="9">
    <source>
        <dbReference type="EMBL" id="RPB16851.1"/>
    </source>
</evidence>
<dbReference type="EMBL" id="ML119107">
    <property type="protein sequence ID" value="RPB16851.1"/>
    <property type="molecule type" value="Genomic_DNA"/>
</dbReference>
<dbReference type="AlphaFoldDB" id="A0A3N4L891"/>
<reference evidence="9 10" key="1">
    <citation type="journal article" date="2018" name="Nat. Ecol. Evol.">
        <title>Pezizomycetes genomes reveal the molecular basis of ectomycorrhizal truffle lifestyle.</title>
        <authorList>
            <person name="Murat C."/>
            <person name="Payen T."/>
            <person name="Noel B."/>
            <person name="Kuo A."/>
            <person name="Morin E."/>
            <person name="Chen J."/>
            <person name="Kohler A."/>
            <person name="Krizsan K."/>
            <person name="Balestrini R."/>
            <person name="Da Silva C."/>
            <person name="Montanini B."/>
            <person name="Hainaut M."/>
            <person name="Levati E."/>
            <person name="Barry K.W."/>
            <person name="Belfiori B."/>
            <person name="Cichocki N."/>
            <person name="Clum A."/>
            <person name="Dockter R.B."/>
            <person name="Fauchery L."/>
            <person name="Guy J."/>
            <person name="Iotti M."/>
            <person name="Le Tacon F."/>
            <person name="Lindquist E.A."/>
            <person name="Lipzen A."/>
            <person name="Malagnac F."/>
            <person name="Mello A."/>
            <person name="Molinier V."/>
            <person name="Miyauchi S."/>
            <person name="Poulain J."/>
            <person name="Riccioni C."/>
            <person name="Rubini A."/>
            <person name="Sitrit Y."/>
            <person name="Splivallo R."/>
            <person name="Traeger S."/>
            <person name="Wang M."/>
            <person name="Zifcakova L."/>
            <person name="Wipf D."/>
            <person name="Zambonelli A."/>
            <person name="Paolocci F."/>
            <person name="Nowrousian M."/>
            <person name="Ottonello S."/>
            <person name="Baldrian P."/>
            <person name="Spatafora J.W."/>
            <person name="Henrissat B."/>
            <person name="Nagy L.G."/>
            <person name="Aury J.M."/>
            <person name="Wincker P."/>
            <person name="Grigoriev I.V."/>
            <person name="Bonfante P."/>
            <person name="Martin F.M."/>
        </authorList>
    </citation>
    <scope>NUCLEOTIDE SEQUENCE [LARGE SCALE GENOMIC DNA]</scope>
    <source>
        <strain evidence="9 10">CCBAS932</strain>
    </source>
</reference>
<accession>A0A3N4L891</accession>
<keyword evidence="2" id="KW-0963">Cytoplasm</keyword>
<evidence type="ECO:0000256" key="1">
    <source>
        <dbReference type="ARBA" id="ARBA00004496"/>
    </source>
</evidence>
<keyword evidence="6" id="KW-0342">GTP-binding</keyword>
<dbReference type="Pfam" id="PF00009">
    <property type="entry name" value="GTP_EFTU"/>
    <property type="match status" value="1"/>
</dbReference>
<dbReference type="SUPFAM" id="SSF52540">
    <property type="entry name" value="P-loop containing nucleoside triphosphate hydrolases"/>
    <property type="match status" value="1"/>
</dbReference>
<dbReference type="GO" id="GO:0005737">
    <property type="term" value="C:cytoplasm"/>
    <property type="evidence" value="ECO:0007669"/>
    <property type="project" value="UniProtKB-SubCell"/>
</dbReference>
<dbReference type="Gene3D" id="3.40.50.300">
    <property type="entry name" value="P-loop containing nucleotide triphosphate hydrolases"/>
    <property type="match status" value="1"/>
</dbReference>
<feature type="domain" description="HBS1-like protein N-terminal" evidence="8">
    <location>
        <begin position="7"/>
        <end position="50"/>
    </location>
</feature>
<dbReference type="Proteomes" id="UP000277580">
    <property type="component" value="Unassembled WGS sequence"/>
</dbReference>
<evidence type="ECO:0000256" key="4">
    <source>
        <dbReference type="ARBA" id="ARBA00022801"/>
    </source>
</evidence>
<protein>
    <recommendedName>
        <fullName evidence="11">Tr-type G domain-containing protein</fullName>
    </recommendedName>
</protein>
<gene>
    <name evidence="9" type="ORF">P167DRAFT_479922</name>
</gene>
<evidence type="ECO:0008006" key="11">
    <source>
        <dbReference type="Google" id="ProtNLM"/>
    </source>
</evidence>